<feature type="domain" description="Nudix hydrolase" evidence="3">
    <location>
        <begin position="1"/>
        <end position="134"/>
    </location>
</feature>
<dbReference type="PANTHER" id="PTHR43046:SF16">
    <property type="entry name" value="ADP-RIBOSE PYROPHOSPHATASE YJHB-RELATED"/>
    <property type="match status" value="1"/>
</dbReference>
<organism evidence="4 5">
    <name type="scientific">Deinococcus deserti (strain DSM 17065 / CIP 109153 / LMG 22923 / VCD115)</name>
    <dbReference type="NCBI Taxonomy" id="546414"/>
    <lineage>
        <taxon>Bacteria</taxon>
        <taxon>Thermotogati</taxon>
        <taxon>Deinococcota</taxon>
        <taxon>Deinococci</taxon>
        <taxon>Deinococcales</taxon>
        <taxon>Deinococcaceae</taxon>
        <taxon>Deinococcus</taxon>
    </lineage>
</organism>
<dbReference type="AlphaFoldDB" id="C1D182"/>
<evidence type="ECO:0000313" key="5">
    <source>
        <dbReference type="Proteomes" id="UP000002208"/>
    </source>
</evidence>
<dbReference type="eggNOG" id="COG1051">
    <property type="taxonomic scope" value="Bacteria"/>
</dbReference>
<name>C1D182_DEIDV</name>
<dbReference type="PANTHER" id="PTHR43046">
    <property type="entry name" value="GDP-MANNOSE MANNOSYL HYDROLASE"/>
    <property type="match status" value="1"/>
</dbReference>
<dbReference type="Gene3D" id="3.90.79.10">
    <property type="entry name" value="Nucleoside Triphosphate Pyrophosphohydrolase"/>
    <property type="match status" value="1"/>
</dbReference>
<dbReference type="OrthoDB" id="511483at2"/>
<dbReference type="PaxDb" id="546414-Deide_07490"/>
<dbReference type="PROSITE" id="PS51462">
    <property type="entry name" value="NUDIX"/>
    <property type="match status" value="1"/>
</dbReference>
<dbReference type="RefSeq" id="WP_012692729.1">
    <property type="nucleotide sequence ID" value="NC_012526.1"/>
</dbReference>
<dbReference type="EMBL" id="CP001114">
    <property type="protein sequence ID" value="ACO45606.1"/>
    <property type="molecule type" value="Genomic_DNA"/>
</dbReference>
<dbReference type="InterPro" id="IPR020084">
    <property type="entry name" value="NUDIX_hydrolase_CS"/>
</dbReference>
<gene>
    <name evidence="4" type="ordered locus">Deide_07490</name>
</gene>
<dbReference type="HOGENOM" id="CLU_037162_18_3_0"/>
<dbReference type="KEGG" id="ddr:Deide_07490"/>
<dbReference type="SUPFAM" id="SSF55811">
    <property type="entry name" value="Nudix"/>
    <property type="match status" value="1"/>
</dbReference>
<evidence type="ECO:0000256" key="1">
    <source>
        <dbReference type="ARBA" id="ARBA00001946"/>
    </source>
</evidence>
<dbReference type="InterPro" id="IPR015797">
    <property type="entry name" value="NUDIX_hydrolase-like_dom_sf"/>
</dbReference>
<protein>
    <submittedName>
        <fullName evidence="4">Putative NUDIX hydrolase</fullName>
    </submittedName>
</protein>
<dbReference type="PROSITE" id="PS00893">
    <property type="entry name" value="NUDIX_BOX"/>
    <property type="match status" value="1"/>
</dbReference>
<sequence>MRHRISAAGVVLRGNQLLMVRHRQPGAYDFWVPPGGGLEGHESILQAAEREVHEETGLKVGAERILYLQELADAESRICKSFVLCHEVGGALSRAHLVDDESDTLVEARFMTSSQMAALDVRPPVFRDEFWQDLRREDRGIRHLGLTVCDN</sequence>
<keyword evidence="2 4" id="KW-0378">Hydrolase</keyword>
<reference evidence="4 5" key="1">
    <citation type="journal article" date="2009" name="PLoS Genet.">
        <title>Alliance of proteomics and genomics to unravel the specificities of Sahara bacterium Deinococcus deserti.</title>
        <authorList>
            <person name="de Groot A."/>
            <person name="Dulermo R."/>
            <person name="Ortet P."/>
            <person name="Blanchard L."/>
            <person name="Guerin P."/>
            <person name="Fernandez B."/>
            <person name="Vacherie B."/>
            <person name="Dossat C."/>
            <person name="Jolivet E."/>
            <person name="Siguier P."/>
            <person name="Chandler M."/>
            <person name="Barakat M."/>
            <person name="Dedieu A."/>
            <person name="Barbe V."/>
            <person name="Heulin T."/>
            <person name="Sommer S."/>
            <person name="Achouak W."/>
            <person name="Armengaud J."/>
        </authorList>
    </citation>
    <scope>NUCLEOTIDE SEQUENCE [LARGE SCALE GENOMIC DNA]</scope>
    <source>
        <strain evidence="5">DSM 17065 / CIP 109153 / LMG 22923 / VCD115</strain>
    </source>
</reference>
<dbReference type="GO" id="GO:0016787">
    <property type="term" value="F:hydrolase activity"/>
    <property type="evidence" value="ECO:0007669"/>
    <property type="project" value="UniProtKB-KW"/>
</dbReference>
<keyword evidence="5" id="KW-1185">Reference proteome</keyword>
<comment type="cofactor">
    <cofactor evidence="1">
        <name>Mg(2+)</name>
        <dbReference type="ChEBI" id="CHEBI:18420"/>
    </cofactor>
</comment>
<accession>C1D182</accession>
<evidence type="ECO:0000259" key="3">
    <source>
        <dbReference type="PROSITE" id="PS51462"/>
    </source>
</evidence>
<dbReference type="InterPro" id="IPR000086">
    <property type="entry name" value="NUDIX_hydrolase_dom"/>
</dbReference>
<proteinExistence type="predicted"/>
<dbReference type="Pfam" id="PF00293">
    <property type="entry name" value="NUDIX"/>
    <property type="match status" value="1"/>
</dbReference>
<dbReference type="STRING" id="546414.Deide_07490"/>
<evidence type="ECO:0000256" key="2">
    <source>
        <dbReference type="ARBA" id="ARBA00022801"/>
    </source>
</evidence>
<dbReference type="Proteomes" id="UP000002208">
    <property type="component" value="Chromosome"/>
</dbReference>
<evidence type="ECO:0000313" key="4">
    <source>
        <dbReference type="EMBL" id="ACO45606.1"/>
    </source>
</evidence>